<sequence>MPFWGQCLCAYLAVISVIAIVVTCYDKIVSKHPGVRRIRERTLLLVSALGGSAAMLVTMLLIRHKTRKPKFMVGIPLILFLQAALVGFIAWKTAF</sequence>
<gene>
    <name evidence="2" type="ORF">C12CBH8_08160</name>
</gene>
<keyword evidence="3" id="KW-1185">Reference proteome</keyword>
<evidence type="ECO:0008006" key="4">
    <source>
        <dbReference type="Google" id="ProtNLM"/>
    </source>
</evidence>
<evidence type="ECO:0000256" key="1">
    <source>
        <dbReference type="SAM" id="Phobius"/>
    </source>
</evidence>
<dbReference type="RefSeq" id="WP_090267387.1">
    <property type="nucleotide sequence ID" value="NZ_AP023321.1"/>
</dbReference>
<keyword evidence="1" id="KW-1133">Transmembrane helix</keyword>
<reference evidence="3" key="1">
    <citation type="submission" date="2020-07" db="EMBL/GenBank/DDBJ databases">
        <title>Complete genome sequencing of Clostridia bacterium strain 12CBH8.</title>
        <authorList>
            <person name="Sakamoto M."/>
            <person name="Murakami T."/>
            <person name="Mori H."/>
        </authorList>
    </citation>
    <scope>NUCLEOTIDE SEQUENCE [LARGE SCALE GENOMIC DNA]</scope>
    <source>
        <strain evidence="3">12CBH8</strain>
    </source>
</reference>
<protein>
    <recommendedName>
        <fullName evidence="4">DUF1294 domain-containing protein</fullName>
    </recommendedName>
</protein>
<name>A0A7I8D086_9FIRM</name>
<dbReference type="EMBL" id="AP023321">
    <property type="protein sequence ID" value="BCI60177.1"/>
    <property type="molecule type" value="Genomic_DNA"/>
</dbReference>
<keyword evidence="1" id="KW-0472">Membrane</keyword>
<dbReference type="AlphaFoldDB" id="A0A7I8D086"/>
<organism evidence="2 3">
    <name type="scientific">Solibaculum mannosilyticum</name>
    <dbReference type="NCBI Taxonomy" id="2780922"/>
    <lineage>
        <taxon>Bacteria</taxon>
        <taxon>Bacillati</taxon>
        <taxon>Bacillota</taxon>
        <taxon>Clostridia</taxon>
        <taxon>Eubacteriales</taxon>
        <taxon>Oscillospiraceae</taxon>
        <taxon>Solibaculum</taxon>
    </lineage>
</organism>
<evidence type="ECO:0000313" key="3">
    <source>
        <dbReference type="Proteomes" id="UP000593890"/>
    </source>
</evidence>
<dbReference type="KEGG" id="sman:C12CBH8_08160"/>
<evidence type="ECO:0000313" key="2">
    <source>
        <dbReference type="EMBL" id="BCI60177.1"/>
    </source>
</evidence>
<feature type="transmembrane region" description="Helical" evidence="1">
    <location>
        <begin position="43"/>
        <end position="62"/>
    </location>
</feature>
<dbReference type="Pfam" id="PF06961">
    <property type="entry name" value="DUF1294"/>
    <property type="match status" value="1"/>
</dbReference>
<accession>A0A7I8D086</accession>
<dbReference type="Proteomes" id="UP000593890">
    <property type="component" value="Chromosome"/>
</dbReference>
<keyword evidence="1" id="KW-0812">Transmembrane</keyword>
<feature type="transmembrane region" description="Helical" evidence="1">
    <location>
        <begin position="71"/>
        <end position="91"/>
    </location>
</feature>
<dbReference type="InterPro" id="IPR010718">
    <property type="entry name" value="DUF1294"/>
</dbReference>
<proteinExistence type="predicted"/>